<dbReference type="GO" id="GO:0030418">
    <property type="term" value="P:nicotianamine biosynthetic process"/>
    <property type="evidence" value="ECO:0007669"/>
    <property type="project" value="InterPro"/>
</dbReference>
<dbReference type="SUPFAM" id="SSF53335">
    <property type="entry name" value="S-adenosyl-L-methionine-dependent methyltransferases"/>
    <property type="match status" value="1"/>
</dbReference>
<reference evidence="4" key="1">
    <citation type="submission" date="2020-04" db="EMBL/GenBank/DDBJ databases">
        <title>Analysis of mating type loci in Filobasidium floriforme.</title>
        <authorList>
            <person name="Nowrousian M."/>
        </authorList>
    </citation>
    <scope>NUCLEOTIDE SEQUENCE</scope>
    <source>
        <strain evidence="4">CBS 6242</strain>
    </source>
</reference>
<accession>A0A8K0NN00</accession>
<dbReference type="InterPro" id="IPR004298">
    <property type="entry name" value="Nicotian_synth"/>
</dbReference>
<protein>
    <recommendedName>
        <fullName evidence="6">Nicotianamine synthase</fullName>
    </recommendedName>
</protein>
<evidence type="ECO:0000313" key="5">
    <source>
        <dbReference type="Proteomes" id="UP000812966"/>
    </source>
</evidence>
<keyword evidence="3" id="KW-0949">S-adenosyl-L-methionine</keyword>
<dbReference type="Proteomes" id="UP000812966">
    <property type="component" value="Unassembled WGS sequence"/>
</dbReference>
<evidence type="ECO:0000313" key="4">
    <source>
        <dbReference type="EMBL" id="KAG7532235.1"/>
    </source>
</evidence>
<dbReference type="GO" id="GO:0030410">
    <property type="term" value="F:nicotianamine synthase activity"/>
    <property type="evidence" value="ECO:0007669"/>
    <property type="project" value="InterPro"/>
</dbReference>
<dbReference type="Pfam" id="PF03059">
    <property type="entry name" value="NAS"/>
    <property type="match status" value="1"/>
</dbReference>
<evidence type="ECO:0000256" key="2">
    <source>
        <dbReference type="ARBA" id="ARBA00022679"/>
    </source>
</evidence>
<sequence length="325" mass="35831">MTQDIATISATPTPTASASEIIKHLREILQRIRSEQTRGTYAQPGRPIESDPYAALLACVSVSYADADEKWRTIASDPKAIAMLNKIKFHRDDAEYDAEIICSEDVIKNLRKPGVLSIRTLESFPLIGNYKLYHEIETNLLRGLGQKLDKPDLKVMFIGSGPLPITAWLLVEAISANPRSTMTCVELVPDANERGHAFFSAMLDQPTSPALPALLTRNSGQVRFITSNALALSPSTIASQDVIYVAAMVDRPSKRQVLQYLVQHMRADSKLVCRSGQGLKGIFGGYVESAWFDGTRGEVEMRAQSSRTFLGQVIVRIKPDSACHQ</sequence>
<dbReference type="PANTHER" id="PTHR32266:SF12">
    <property type="entry name" value="NICOTIANAMINE SYNTHASE 3"/>
    <property type="match status" value="1"/>
</dbReference>
<evidence type="ECO:0000256" key="1">
    <source>
        <dbReference type="ARBA" id="ARBA00007009"/>
    </source>
</evidence>
<evidence type="ECO:0000256" key="3">
    <source>
        <dbReference type="ARBA" id="ARBA00022691"/>
    </source>
</evidence>
<keyword evidence="5" id="KW-1185">Reference proteome</keyword>
<organism evidence="4 5">
    <name type="scientific">Filobasidium floriforme</name>
    <dbReference type="NCBI Taxonomy" id="5210"/>
    <lineage>
        <taxon>Eukaryota</taxon>
        <taxon>Fungi</taxon>
        <taxon>Dikarya</taxon>
        <taxon>Basidiomycota</taxon>
        <taxon>Agaricomycotina</taxon>
        <taxon>Tremellomycetes</taxon>
        <taxon>Filobasidiales</taxon>
        <taxon>Filobasidiaceae</taxon>
        <taxon>Filobasidium</taxon>
    </lineage>
</organism>
<gene>
    <name evidence="4" type="ORF">FFLO_03703</name>
</gene>
<dbReference type="PANTHER" id="PTHR32266">
    <property type="entry name" value="NICOTIANAMINE SYNTHASE 3"/>
    <property type="match status" value="1"/>
</dbReference>
<name>A0A8K0NN00_9TREE</name>
<keyword evidence="2" id="KW-0808">Transferase</keyword>
<dbReference type="OrthoDB" id="1858069at2759"/>
<dbReference type="Gene3D" id="3.40.50.150">
    <property type="entry name" value="Vaccinia Virus protein VP39"/>
    <property type="match status" value="1"/>
</dbReference>
<comment type="similarity">
    <text evidence="1">Belongs to the nicotianamine synthase (NAS)-like family.</text>
</comment>
<proteinExistence type="inferred from homology"/>
<dbReference type="EMBL" id="JABELV010000070">
    <property type="protein sequence ID" value="KAG7532235.1"/>
    <property type="molecule type" value="Genomic_DNA"/>
</dbReference>
<dbReference type="InterPro" id="IPR029063">
    <property type="entry name" value="SAM-dependent_MTases_sf"/>
</dbReference>
<evidence type="ECO:0008006" key="6">
    <source>
        <dbReference type="Google" id="ProtNLM"/>
    </source>
</evidence>
<dbReference type="AlphaFoldDB" id="A0A8K0NN00"/>
<comment type="caution">
    <text evidence="4">The sequence shown here is derived from an EMBL/GenBank/DDBJ whole genome shotgun (WGS) entry which is preliminary data.</text>
</comment>
<dbReference type="PROSITE" id="PS51142">
    <property type="entry name" value="NAS"/>
    <property type="match status" value="1"/>
</dbReference>